<evidence type="ECO:0000313" key="3">
    <source>
        <dbReference type="Proteomes" id="UP000528734"/>
    </source>
</evidence>
<organism evidence="2 3">
    <name type="scientific">Bradyrhizobium archetypum</name>
    <dbReference type="NCBI Taxonomy" id="2721160"/>
    <lineage>
        <taxon>Bacteria</taxon>
        <taxon>Pseudomonadati</taxon>
        <taxon>Pseudomonadota</taxon>
        <taxon>Alphaproteobacteria</taxon>
        <taxon>Hyphomicrobiales</taxon>
        <taxon>Nitrobacteraceae</taxon>
        <taxon>Bradyrhizobium</taxon>
    </lineage>
</organism>
<feature type="compositionally biased region" description="Low complexity" evidence="1">
    <location>
        <begin position="10"/>
        <end position="24"/>
    </location>
</feature>
<sequence>MRQQRTQRSPVAAPATTTKAPTDLPTSGYALIVDGHAKREFKTQSSAIQAAKGLKTRFPNLQIKVYDAQAKRAEQIEIDLAPA</sequence>
<dbReference type="RefSeq" id="WP_210264802.1">
    <property type="nucleotide sequence ID" value="NZ_JAAVLW010000002.1"/>
</dbReference>
<comment type="caution">
    <text evidence="2">The sequence shown here is derived from an EMBL/GenBank/DDBJ whole genome shotgun (WGS) entry which is preliminary data.</text>
</comment>
<evidence type="ECO:0000256" key="1">
    <source>
        <dbReference type="SAM" id="MobiDB-lite"/>
    </source>
</evidence>
<proteinExistence type="predicted"/>
<feature type="region of interest" description="Disordered" evidence="1">
    <location>
        <begin position="1"/>
        <end position="24"/>
    </location>
</feature>
<reference evidence="2 3" key="1">
    <citation type="submission" date="2020-03" db="EMBL/GenBank/DDBJ databases">
        <title>Bradyrhizobium diversity isolated from nodules of Muelleranthus trifoliolatus.</title>
        <authorList>
            <person name="Klepa M."/>
            <person name="Helene L."/>
            <person name="Hungria M."/>
        </authorList>
    </citation>
    <scope>NUCLEOTIDE SEQUENCE [LARGE SCALE GENOMIC DNA]</scope>
    <source>
        <strain evidence="2 3">WSM 1744</strain>
    </source>
</reference>
<protein>
    <submittedName>
        <fullName evidence="2">Uncharacterized protein</fullName>
    </submittedName>
</protein>
<accession>A0A7Y4M161</accession>
<evidence type="ECO:0000313" key="2">
    <source>
        <dbReference type="EMBL" id="NOJ46034.1"/>
    </source>
</evidence>
<dbReference type="EMBL" id="JAAVLW010000002">
    <property type="protein sequence ID" value="NOJ46034.1"/>
    <property type="molecule type" value="Genomic_DNA"/>
</dbReference>
<dbReference type="Proteomes" id="UP000528734">
    <property type="component" value="Unassembled WGS sequence"/>
</dbReference>
<gene>
    <name evidence="2" type="ORF">HCN50_07185</name>
</gene>
<name>A0A7Y4M161_9BRAD</name>
<keyword evidence="3" id="KW-1185">Reference proteome</keyword>
<dbReference type="AlphaFoldDB" id="A0A7Y4M161"/>